<evidence type="ECO:0000313" key="3">
    <source>
        <dbReference type="Proteomes" id="UP000053259"/>
    </source>
</evidence>
<dbReference type="RefSeq" id="XP_016210482.1">
    <property type="nucleotide sequence ID" value="XM_016361622.1"/>
</dbReference>
<sequence>MDRLSTINLPVLVLAHSVFLSFLGLRMIFRSPPKPDRESEISAMSGVTTLAIGIAYMATSYMPIEQNQFLHASMPVRIVLALLAGLRLLSVKNMTPGRPKRNAVRVFVRRRWRPDLWVAAGEFQWQCARVVSFRLRVVLKTRTKRGSLDEMGELG</sequence>
<dbReference type="HOGENOM" id="CLU_1696865_0_0_1"/>
<dbReference type="InParanoid" id="A0A0D2A1M6"/>
<gene>
    <name evidence="2" type="ORF">PV09_07810</name>
</gene>
<name>A0A0D2A1M6_9PEZI</name>
<evidence type="ECO:0000313" key="2">
    <source>
        <dbReference type="EMBL" id="KIW00613.1"/>
    </source>
</evidence>
<feature type="transmembrane region" description="Helical" evidence="1">
    <location>
        <begin position="6"/>
        <end position="29"/>
    </location>
</feature>
<feature type="transmembrane region" description="Helical" evidence="1">
    <location>
        <begin position="41"/>
        <end position="62"/>
    </location>
</feature>
<dbReference type="VEuPathDB" id="FungiDB:PV09_07810"/>
<keyword evidence="1" id="KW-1133">Transmembrane helix</keyword>
<keyword evidence="3" id="KW-1185">Reference proteome</keyword>
<organism evidence="2 3">
    <name type="scientific">Verruconis gallopava</name>
    <dbReference type="NCBI Taxonomy" id="253628"/>
    <lineage>
        <taxon>Eukaryota</taxon>
        <taxon>Fungi</taxon>
        <taxon>Dikarya</taxon>
        <taxon>Ascomycota</taxon>
        <taxon>Pezizomycotina</taxon>
        <taxon>Dothideomycetes</taxon>
        <taxon>Pleosporomycetidae</taxon>
        <taxon>Venturiales</taxon>
        <taxon>Sympoventuriaceae</taxon>
        <taxon>Verruconis</taxon>
    </lineage>
</organism>
<accession>A0A0D2A1M6</accession>
<proteinExistence type="predicted"/>
<feature type="transmembrane region" description="Helical" evidence="1">
    <location>
        <begin position="74"/>
        <end position="91"/>
    </location>
</feature>
<protein>
    <submittedName>
        <fullName evidence="2">Uncharacterized protein</fullName>
    </submittedName>
</protein>
<reference evidence="2 3" key="1">
    <citation type="submission" date="2015-01" db="EMBL/GenBank/DDBJ databases">
        <title>The Genome Sequence of Ochroconis gallopava CBS43764.</title>
        <authorList>
            <consortium name="The Broad Institute Genomics Platform"/>
            <person name="Cuomo C."/>
            <person name="de Hoog S."/>
            <person name="Gorbushina A."/>
            <person name="Stielow B."/>
            <person name="Teixiera M."/>
            <person name="Abouelleil A."/>
            <person name="Chapman S.B."/>
            <person name="Priest M."/>
            <person name="Young S.K."/>
            <person name="Wortman J."/>
            <person name="Nusbaum C."/>
            <person name="Birren B."/>
        </authorList>
    </citation>
    <scope>NUCLEOTIDE SEQUENCE [LARGE SCALE GENOMIC DNA]</scope>
    <source>
        <strain evidence="2 3">CBS 43764</strain>
    </source>
</reference>
<keyword evidence="1" id="KW-0812">Transmembrane</keyword>
<dbReference type="OrthoDB" id="3924980at2759"/>
<dbReference type="Proteomes" id="UP000053259">
    <property type="component" value="Unassembled WGS sequence"/>
</dbReference>
<dbReference type="EMBL" id="KN847561">
    <property type="protein sequence ID" value="KIW00613.1"/>
    <property type="molecule type" value="Genomic_DNA"/>
</dbReference>
<feature type="non-terminal residue" evidence="2">
    <location>
        <position position="1"/>
    </location>
</feature>
<keyword evidence="1" id="KW-0472">Membrane</keyword>
<dbReference type="GeneID" id="27315783"/>
<evidence type="ECO:0000256" key="1">
    <source>
        <dbReference type="SAM" id="Phobius"/>
    </source>
</evidence>
<dbReference type="AlphaFoldDB" id="A0A0D2A1M6"/>